<keyword evidence="1" id="KW-1133">Transmembrane helix</keyword>
<feature type="domain" description="DUF7704" evidence="2">
    <location>
        <begin position="4"/>
        <end position="146"/>
    </location>
</feature>
<dbReference type="VEuPathDB" id="FungiDB:MMYC01_206019"/>
<accession>A0A175W533</accession>
<keyword evidence="1" id="KW-0472">Membrane</keyword>
<proteinExistence type="predicted"/>
<protein>
    <recommendedName>
        <fullName evidence="2">DUF7704 domain-containing protein</fullName>
    </recommendedName>
</protein>
<dbReference type="PANTHER" id="PTHR37019:SF2">
    <property type="entry name" value="EXPERA DOMAIN-CONTAINING PROTEIN"/>
    <property type="match status" value="1"/>
</dbReference>
<keyword evidence="4" id="KW-1185">Reference proteome</keyword>
<evidence type="ECO:0000313" key="3">
    <source>
        <dbReference type="EMBL" id="KXX78370.1"/>
    </source>
</evidence>
<evidence type="ECO:0000256" key="1">
    <source>
        <dbReference type="SAM" id="Phobius"/>
    </source>
</evidence>
<evidence type="ECO:0000259" key="2">
    <source>
        <dbReference type="Pfam" id="PF24803"/>
    </source>
</evidence>
<organism evidence="3 4">
    <name type="scientific">Madurella mycetomatis</name>
    <dbReference type="NCBI Taxonomy" id="100816"/>
    <lineage>
        <taxon>Eukaryota</taxon>
        <taxon>Fungi</taxon>
        <taxon>Dikarya</taxon>
        <taxon>Ascomycota</taxon>
        <taxon>Pezizomycotina</taxon>
        <taxon>Sordariomycetes</taxon>
        <taxon>Sordariomycetidae</taxon>
        <taxon>Sordariales</taxon>
        <taxon>Sordariales incertae sedis</taxon>
        <taxon>Madurella</taxon>
    </lineage>
</organism>
<dbReference type="STRING" id="100816.A0A175W533"/>
<comment type="caution">
    <text evidence="3">The sequence shown here is derived from an EMBL/GenBank/DDBJ whole genome shotgun (WGS) entry which is preliminary data.</text>
</comment>
<dbReference type="Proteomes" id="UP000078237">
    <property type="component" value="Unassembled WGS sequence"/>
</dbReference>
<dbReference type="Pfam" id="PF24803">
    <property type="entry name" value="DUF7704"/>
    <property type="match status" value="1"/>
</dbReference>
<dbReference type="EMBL" id="LCTW02000122">
    <property type="protein sequence ID" value="KXX78370.1"/>
    <property type="molecule type" value="Genomic_DNA"/>
</dbReference>
<reference evidence="3 4" key="1">
    <citation type="journal article" date="2016" name="Genome Announc.">
        <title>Genome Sequence of Madurella mycetomatis mm55, Isolated from a Human Mycetoma Case in Sudan.</title>
        <authorList>
            <person name="Smit S."/>
            <person name="Derks M.F."/>
            <person name="Bervoets S."/>
            <person name="Fahal A."/>
            <person name="van Leeuwen W."/>
            <person name="van Belkum A."/>
            <person name="van de Sande W.W."/>
        </authorList>
    </citation>
    <scope>NUCLEOTIDE SEQUENCE [LARGE SCALE GENOMIC DNA]</scope>
    <source>
        <strain evidence="4">mm55</strain>
    </source>
</reference>
<dbReference type="OrthoDB" id="2937326at2759"/>
<dbReference type="PANTHER" id="PTHR37019">
    <property type="entry name" value="CHROMOSOME 1, WHOLE GENOME SHOTGUN SEQUENCE"/>
    <property type="match status" value="1"/>
</dbReference>
<dbReference type="AlphaFoldDB" id="A0A175W533"/>
<name>A0A175W533_9PEZI</name>
<keyword evidence="1" id="KW-0812">Transmembrane</keyword>
<feature type="transmembrane region" description="Helical" evidence="1">
    <location>
        <begin position="7"/>
        <end position="27"/>
    </location>
</feature>
<dbReference type="InterPro" id="IPR056121">
    <property type="entry name" value="DUF7704"/>
</dbReference>
<evidence type="ECO:0000313" key="4">
    <source>
        <dbReference type="Proteomes" id="UP000078237"/>
    </source>
</evidence>
<sequence length="160" mass="16983">MARSTLPTFPLIILGIVEPILLVWAYIVGMRDPAGYFANQVPNKTAATDALSPEALGVTLQLTNVLLLLTAMAVVCCFSRDPATVKGYLAAVAFADYGHIYAAYRAVGAEIFFSPSQWNSMVWGGVGCSAVLNAIRWLTLFGAFGPIANASDAGTAKKHQ</sequence>
<gene>
    <name evidence="3" type="ORF">MMYC01_206019</name>
</gene>
<feature type="transmembrane region" description="Helical" evidence="1">
    <location>
        <begin position="58"/>
        <end position="78"/>
    </location>
</feature>